<dbReference type="GO" id="GO:0005506">
    <property type="term" value="F:iron ion binding"/>
    <property type="evidence" value="ECO:0007669"/>
    <property type="project" value="InterPro"/>
</dbReference>
<keyword evidence="12" id="KW-0503">Monooxygenase</keyword>
<evidence type="ECO:0000256" key="4">
    <source>
        <dbReference type="ARBA" id="ARBA00004406"/>
    </source>
</evidence>
<feature type="binding site" description="axial binding residue" evidence="14">
    <location>
        <position position="337"/>
    </location>
    <ligand>
        <name>heme</name>
        <dbReference type="ChEBI" id="CHEBI:30413"/>
    </ligand>
    <ligandPart>
        <name>Fe</name>
        <dbReference type="ChEBI" id="CHEBI:18248"/>
    </ligandPart>
</feature>
<evidence type="ECO:0000256" key="6">
    <source>
        <dbReference type="ARBA" id="ARBA00022617"/>
    </source>
</evidence>
<evidence type="ECO:0000256" key="10">
    <source>
        <dbReference type="ARBA" id="ARBA00023002"/>
    </source>
</evidence>
<dbReference type="InterPro" id="IPR001128">
    <property type="entry name" value="Cyt_P450"/>
</dbReference>
<dbReference type="SUPFAM" id="SSF48264">
    <property type="entry name" value="Cytochrome P450"/>
    <property type="match status" value="2"/>
</dbReference>
<evidence type="ECO:0000256" key="14">
    <source>
        <dbReference type="PIRSR" id="PIRSR602401-1"/>
    </source>
</evidence>
<dbReference type="PROSITE" id="PS00086">
    <property type="entry name" value="CYTOCHROME_P450"/>
    <property type="match status" value="2"/>
</dbReference>
<comment type="subcellular location">
    <subcellularLocation>
        <location evidence="4">Endoplasmic reticulum membrane</location>
        <topology evidence="4">Peripheral membrane protein</topology>
    </subcellularLocation>
    <subcellularLocation>
        <location evidence="3">Microsome membrane</location>
        <topology evidence="3">Peripheral membrane protein</topology>
    </subcellularLocation>
</comment>
<dbReference type="InterPro" id="IPR017972">
    <property type="entry name" value="Cyt_P450_CS"/>
</dbReference>
<dbReference type="GO" id="GO:0020037">
    <property type="term" value="F:heme binding"/>
    <property type="evidence" value="ECO:0007669"/>
    <property type="project" value="InterPro"/>
</dbReference>
<keyword evidence="15" id="KW-1185">Reference proteome</keyword>
<dbReference type="InterPro" id="IPR036396">
    <property type="entry name" value="Cyt_P450_sf"/>
</dbReference>
<dbReference type="Pfam" id="PF00067">
    <property type="entry name" value="p450"/>
    <property type="match status" value="2"/>
</dbReference>
<dbReference type="Gene3D" id="1.10.630.10">
    <property type="entry name" value="Cytochrome P450"/>
    <property type="match status" value="2"/>
</dbReference>
<keyword evidence="6 14" id="KW-0349">Heme</keyword>
<dbReference type="FunFam" id="1.10.630.10:FF:000035">
    <property type="entry name" value="CYtochrome P450 family"/>
    <property type="match status" value="1"/>
</dbReference>
<keyword evidence="10" id="KW-0560">Oxidoreductase</keyword>
<keyword evidence="13" id="KW-0472">Membrane</keyword>
<dbReference type="InterPro" id="IPR002401">
    <property type="entry name" value="Cyt_P450_E_grp-I"/>
</dbReference>
<evidence type="ECO:0000256" key="7">
    <source>
        <dbReference type="ARBA" id="ARBA00022723"/>
    </source>
</evidence>
<dbReference type="PANTHER" id="PTHR24291:SF187">
    <property type="entry name" value="CYTOCHROME P450 4AE1-RELATED"/>
    <property type="match status" value="1"/>
</dbReference>
<keyword evidence="7 14" id="KW-0479">Metal-binding</keyword>
<name>A0A7F5R664_AGRPL</name>
<dbReference type="PRINTS" id="PR00463">
    <property type="entry name" value="EP450I"/>
</dbReference>
<dbReference type="AlphaFoldDB" id="A0A7F5R664"/>
<keyword evidence="9" id="KW-0492">Microsome</keyword>
<dbReference type="GO" id="GO:0005789">
    <property type="term" value="C:endoplasmic reticulum membrane"/>
    <property type="evidence" value="ECO:0007669"/>
    <property type="project" value="UniProtKB-SubCell"/>
</dbReference>
<accession>A0A7F5R664</accession>
<dbReference type="InterPro" id="IPR050196">
    <property type="entry name" value="Cytochrome_P450_Monoox"/>
</dbReference>
<evidence type="ECO:0000256" key="8">
    <source>
        <dbReference type="ARBA" id="ARBA00022824"/>
    </source>
</evidence>
<evidence type="ECO:0000256" key="9">
    <source>
        <dbReference type="ARBA" id="ARBA00022848"/>
    </source>
</evidence>
<dbReference type="RefSeq" id="XP_025831460.1">
    <property type="nucleotide sequence ID" value="XM_025975675.1"/>
</dbReference>
<dbReference type="PRINTS" id="PR00385">
    <property type="entry name" value="P450"/>
</dbReference>
<keyword evidence="11 14" id="KW-0408">Iron</keyword>
<evidence type="ECO:0000256" key="3">
    <source>
        <dbReference type="ARBA" id="ARBA00004174"/>
    </source>
</evidence>
<dbReference type="KEGG" id="apln:108740586"/>
<evidence type="ECO:0000256" key="1">
    <source>
        <dbReference type="ARBA" id="ARBA00001971"/>
    </source>
</evidence>
<evidence type="ECO:0000256" key="5">
    <source>
        <dbReference type="ARBA" id="ARBA00010617"/>
    </source>
</evidence>
<dbReference type="GO" id="GO:0004497">
    <property type="term" value="F:monooxygenase activity"/>
    <property type="evidence" value="ECO:0007669"/>
    <property type="project" value="UniProtKB-KW"/>
</dbReference>
<evidence type="ECO:0000313" key="15">
    <source>
        <dbReference type="Proteomes" id="UP000192223"/>
    </source>
</evidence>
<dbReference type="InParanoid" id="A0A7F5R664"/>
<evidence type="ECO:0000256" key="11">
    <source>
        <dbReference type="ARBA" id="ARBA00023004"/>
    </source>
</evidence>
<gene>
    <name evidence="16" type="primary">LOC108740586</name>
</gene>
<proteinExistence type="inferred from homology"/>
<protein>
    <submittedName>
        <fullName evidence="16">Cytochrome P450 4d2</fullName>
    </submittedName>
</protein>
<keyword evidence="8" id="KW-0256">Endoplasmic reticulum</keyword>
<dbReference type="PANTHER" id="PTHR24291">
    <property type="entry name" value="CYTOCHROME P450 FAMILY 4"/>
    <property type="match status" value="1"/>
</dbReference>
<dbReference type="GO" id="GO:0016705">
    <property type="term" value="F:oxidoreductase activity, acting on paired donors, with incorporation or reduction of molecular oxygen"/>
    <property type="evidence" value="ECO:0007669"/>
    <property type="project" value="InterPro"/>
</dbReference>
<comment type="similarity">
    <text evidence="5">Belongs to the cytochrome P450 family.</text>
</comment>
<evidence type="ECO:0000256" key="13">
    <source>
        <dbReference type="ARBA" id="ARBA00023136"/>
    </source>
</evidence>
<organism evidence="15 16">
    <name type="scientific">Agrilus planipennis</name>
    <name type="common">Emerald ash borer</name>
    <name type="synonym">Agrilus marcopoli</name>
    <dbReference type="NCBI Taxonomy" id="224129"/>
    <lineage>
        <taxon>Eukaryota</taxon>
        <taxon>Metazoa</taxon>
        <taxon>Ecdysozoa</taxon>
        <taxon>Arthropoda</taxon>
        <taxon>Hexapoda</taxon>
        <taxon>Insecta</taxon>
        <taxon>Pterygota</taxon>
        <taxon>Neoptera</taxon>
        <taxon>Endopterygota</taxon>
        <taxon>Coleoptera</taxon>
        <taxon>Polyphaga</taxon>
        <taxon>Elateriformia</taxon>
        <taxon>Buprestoidea</taxon>
        <taxon>Buprestidae</taxon>
        <taxon>Agrilinae</taxon>
        <taxon>Agrilus</taxon>
    </lineage>
</organism>
<evidence type="ECO:0000256" key="2">
    <source>
        <dbReference type="ARBA" id="ARBA00003690"/>
    </source>
</evidence>
<evidence type="ECO:0000256" key="12">
    <source>
        <dbReference type="ARBA" id="ARBA00023033"/>
    </source>
</evidence>
<sequence length="711" mass="82152">MVCRNKSLPSEGYRWRSHRKIITPAFHFKILESFIDVFEKNCSILIKKFEQEVGKNSFDVYPYVTLLALDIICETALGTEVYAQTNAHSEYVESVKDMCRIIMERTFNPFLQNDFIYKLSSIYRREKKALKILHNLTLSVLQTKRKRLLSNGSLANQDECLGIKKKLAFLDLLLQATVDGKPLSDTDLREEVDTFMFEGHDTTASAISFILYMLSKHKDVQEKIIQELNMIYADDTSRSCNHADLLQMKYLEAVIKETLRLYPSVPLFARQATEDIIYENTLIPCGTRLSIFAFGIMRDPDLFPEPEKFDPDRFLYKTRNVQFPYAYIPFSAGPRNCIGQKFAMLEMKATISKILRVYEILPAEPVHELLLSPETTLKSANGIHVKIEKRKYALGTKINAQTNRHSEYVKSVKFMCELLMLRVFTPYLHSEFLFQFSSLYQKEKKALKVLHSMTESIIQQRTDDLKTKSPLVNDEDGIGIKKKLAFLDLLLKSKLEGSNLSDREIREEVDTFMFEGHDTVSSAISFTIHCLSKNPHVQEKILEEIRSICGFDRNYSFSYTDLQNMKYLEATIKEGLRLYPSVPIYGRTFAEDIEFDGILYPKGTIAIIFAYGMARDEKIFSEPEKFDPDRFLNYNTTNQYPYAYLPFSAGPRNCIGQKYAMLEIKFTLAKFLLNYEVLPAIPEQQPILVTEATLKSANGVNIRIKRRNFMT</sequence>
<dbReference type="OrthoDB" id="1470350at2759"/>
<dbReference type="Proteomes" id="UP000192223">
    <property type="component" value="Unplaced"/>
</dbReference>
<comment type="cofactor">
    <cofactor evidence="1 14">
        <name>heme</name>
        <dbReference type="ChEBI" id="CHEBI:30413"/>
    </cofactor>
</comment>
<evidence type="ECO:0000313" key="16">
    <source>
        <dbReference type="RefSeq" id="XP_025831460.1"/>
    </source>
</evidence>
<dbReference type="GeneID" id="108740586"/>
<dbReference type="CDD" id="cd20628">
    <property type="entry name" value="CYP4"/>
    <property type="match status" value="2"/>
</dbReference>
<comment type="function">
    <text evidence="2">May be involved in the metabolism of insect hormones and in the breakdown of synthetic insecticides.</text>
</comment>
<reference evidence="16" key="1">
    <citation type="submission" date="2025-08" db="UniProtKB">
        <authorList>
            <consortium name="RefSeq"/>
        </authorList>
    </citation>
    <scope>IDENTIFICATION</scope>
    <source>
        <tissue evidence="16">Entire body</tissue>
    </source>
</reference>